<dbReference type="PANTHER" id="PTHR30518:SF2">
    <property type="entry name" value="ENDOLYTIC MUREIN TRANSGLYCOSYLASE"/>
    <property type="match status" value="1"/>
</dbReference>
<keyword evidence="4 7" id="KW-0472">Membrane</keyword>
<dbReference type="NCBIfam" id="TIGR00247">
    <property type="entry name" value="endolytic transglycosylase MltG"/>
    <property type="match status" value="1"/>
</dbReference>
<dbReference type="Proteomes" id="UP000034012">
    <property type="component" value="Unassembled WGS sequence"/>
</dbReference>
<gene>
    <name evidence="7" type="primary">mltG</name>
    <name evidence="8" type="ORF">UW20_C0011G0016</name>
</gene>
<sequence>MIEWDMKVLKFILIPTATFLILYMVWSRFGSVGDSKEVKVFVVPENTENFDVSKALQDQKFIRDSGAFQFLLDNFSGGYDVKAGGYRLSQDMNAWAVMKKITGNADLVWFTESFCVRREQLGEYLADALNWNDSQLVSWNSFYKNLGSDYFEGVYYPDTYLIPLDETPEAVAQRFINNFNQKMSPLLPQFADKNIKWTTGVKIASLIAREAAGAKDMKLISGIIWNRLETGMRLQIDATMQYTLGKNENGKWWGSVNIAEKKSDSPYNSYLNEGLPPTPICSPGIDAIEAALNPETTECLYYLHDVYKEIHCAKTYKEHLANIDKYLNY</sequence>
<proteinExistence type="inferred from homology"/>
<dbReference type="GO" id="GO:0005886">
    <property type="term" value="C:plasma membrane"/>
    <property type="evidence" value="ECO:0007669"/>
    <property type="project" value="UniProtKB-SubCell"/>
</dbReference>
<evidence type="ECO:0000313" key="8">
    <source>
        <dbReference type="EMBL" id="KKT32646.1"/>
    </source>
</evidence>
<dbReference type="Gene3D" id="3.30.1490.480">
    <property type="entry name" value="Endolytic murein transglycosylase"/>
    <property type="match status" value="1"/>
</dbReference>
<comment type="function">
    <text evidence="7">Functions as a peptidoglycan terminase that cleaves nascent peptidoglycan strands endolytically to terminate their elongation.</text>
</comment>
<dbReference type="Pfam" id="PF02618">
    <property type="entry name" value="YceG"/>
    <property type="match status" value="1"/>
</dbReference>
<accession>A0A837I526</accession>
<dbReference type="GO" id="GO:0008932">
    <property type="term" value="F:lytic endotransglycosylase activity"/>
    <property type="evidence" value="ECO:0007669"/>
    <property type="project" value="UniProtKB-UniRule"/>
</dbReference>
<keyword evidence="1 7" id="KW-1003">Cell membrane</keyword>
<dbReference type="EMBL" id="LCHK01000011">
    <property type="protein sequence ID" value="KKT32646.1"/>
    <property type="molecule type" value="Genomic_DNA"/>
</dbReference>
<evidence type="ECO:0000256" key="6">
    <source>
        <dbReference type="ARBA" id="ARBA00023316"/>
    </source>
</evidence>
<evidence type="ECO:0000256" key="1">
    <source>
        <dbReference type="ARBA" id="ARBA00022475"/>
    </source>
</evidence>
<dbReference type="GO" id="GO:0009252">
    <property type="term" value="P:peptidoglycan biosynthetic process"/>
    <property type="evidence" value="ECO:0007669"/>
    <property type="project" value="UniProtKB-UniRule"/>
</dbReference>
<keyword evidence="6 7" id="KW-0961">Cell wall biogenesis/degradation</keyword>
<evidence type="ECO:0000256" key="2">
    <source>
        <dbReference type="ARBA" id="ARBA00022692"/>
    </source>
</evidence>
<dbReference type="GO" id="GO:0071555">
    <property type="term" value="P:cell wall organization"/>
    <property type="evidence" value="ECO:0007669"/>
    <property type="project" value="UniProtKB-KW"/>
</dbReference>
<evidence type="ECO:0000256" key="7">
    <source>
        <dbReference type="HAMAP-Rule" id="MF_02065"/>
    </source>
</evidence>
<evidence type="ECO:0000313" key="9">
    <source>
        <dbReference type="Proteomes" id="UP000034012"/>
    </source>
</evidence>
<name>A0A837I526_9BACT</name>
<feature type="transmembrane region" description="Helical" evidence="7">
    <location>
        <begin position="7"/>
        <end position="26"/>
    </location>
</feature>
<keyword evidence="2 7" id="KW-0812">Transmembrane</keyword>
<dbReference type="PANTHER" id="PTHR30518">
    <property type="entry name" value="ENDOLYTIC MUREIN TRANSGLYCOSYLASE"/>
    <property type="match status" value="1"/>
</dbReference>
<keyword evidence="3 7" id="KW-1133">Transmembrane helix</keyword>
<feature type="site" description="Important for catalytic activity" evidence="7">
    <location>
        <position position="210"/>
    </location>
</feature>
<evidence type="ECO:0000256" key="4">
    <source>
        <dbReference type="ARBA" id="ARBA00023136"/>
    </source>
</evidence>
<dbReference type="HAMAP" id="MF_02065">
    <property type="entry name" value="MltG"/>
    <property type="match status" value="1"/>
</dbReference>
<dbReference type="AlphaFoldDB" id="A0A837I526"/>
<dbReference type="EC" id="4.2.2.29" evidence="7"/>
<comment type="similarity">
    <text evidence="7">Belongs to the transglycosylase MltG family.</text>
</comment>
<comment type="caution">
    <text evidence="8">The sequence shown here is derived from an EMBL/GenBank/DDBJ whole genome shotgun (WGS) entry which is preliminary data.</text>
</comment>
<comment type="subcellular location">
    <subcellularLocation>
        <location evidence="7">Cell membrane</location>
        <topology evidence="7">Single-pass membrane protein</topology>
    </subcellularLocation>
</comment>
<keyword evidence="5 7" id="KW-0456">Lyase</keyword>
<evidence type="ECO:0000256" key="3">
    <source>
        <dbReference type="ARBA" id="ARBA00022989"/>
    </source>
</evidence>
<protein>
    <recommendedName>
        <fullName evidence="7">Endolytic murein transglycosylase</fullName>
        <ecNumber evidence="7">4.2.2.29</ecNumber>
    </recommendedName>
    <alternativeName>
        <fullName evidence="7">Peptidoglycan lytic transglycosylase</fullName>
    </alternativeName>
    <alternativeName>
        <fullName evidence="7">Peptidoglycan polymerization terminase</fullName>
    </alternativeName>
</protein>
<evidence type="ECO:0000256" key="5">
    <source>
        <dbReference type="ARBA" id="ARBA00023239"/>
    </source>
</evidence>
<dbReference type="InterPro" id="IPR003770">
    <property type="entry name" value="MLTG-like"/>
</dbReference>
<organism evidence="8 9">
    <name type="scientific">Candidatus Woesebacteria bacterium GW2011_GWB1_44_11</name>
    <dbReference type="NCBI Taxonomy" id="1618579"/>
    <lineage>
        <taxon>Bacteria</taxon>
        <taxon>Candidatus Woeseibacteriota</taxon>
    </lineage>
</organism>
<reference evidence="8 9" key="1">
    <citation type="journal article" date="2015" name="Nature">
        <title>rRNA introns, odd ribosomes, and small enigmatic genomes across a large radiation of phyla.</title>
        <authorList>
            <person name="Brown C.T."/>
            <person name="Hug L.A."/>
            <person name="Thomas B.C."/>
            <person name="Sharon I."/>
            <person name="Castelle C.J."/>
            <person name="Singh A."/>
            <person name="Wilkins M.J."/>
            <person name="Williams K.H."/>
            <person name="Banfield J.F."/>
        </authorList>
    </citation>
    <scope>NUCLEOTIDE SEQUENCE [LARGE SCALE GENOMIC DNA]</scope>
</reference>
<comment type="catalytic activity">
    <reaction evidence="7">
        <text>a peptidoglycan chain = a peptidoglycan chain with N-acetyl-1,6-anhydromuramyl-[peptide] at the reducing end + a peptidoglycan chain with N-acetylglucosamine at the non-reducing end.</text>
        <dbReference type="EC" id="4.2.2.29"/>
    </reaction>
</comment>